<sequence length="293" mass="33021">MEPRCKEDWLVDFLRREHQARHDVSRPLIVGLQGPQGSGKSYTCARVAEQLANDPQPLRIAVLSLDDLYLPHTQMRAVAEVHPHFPLLQGRGQPGTHDVALGTQLLQALRRNERVSVPVYDKSAYDGEGDREPVLRALPYPLDVVLFEGWCLGFQSRARDDLARALAEAGPDAPYAACSLEELAWISAELRRWETEWYPLLDAFVQFVPHADDGASPWSLVYPWRLEAEHAMKARNGGQGMSDEQVRAFVQRYLPGYELFSHDMRTAPVWPGHCLCLIIGADRQTQSGCFPDL</sequence>
<evidence type="ECO:0000313" key="1">
    <source>
        <dbReference type="EMBL" id="WFD18058.1"/>
    </source>
</evidence>
<protein>
    <submittedName>
        <fullName evidence="1">Glycerate 3-kinase</fullName>
        <ecNumber evidence="1">2.7.1.31</ecNumber>
    </submittedName>
</protein>
<dbReference type="PANTHER" id="PTHR10285">
    <property type="entry name" value="URIDINE KINASE"/>
    <property type="match status" value="1"/>
</dbReference>
<keyword evidence="2" id="KW-1185">Reference proteome</keyword>
<proteinExistence type="predicted"/>
<dbReference type="EC" id="2.7.1.31" evidence="1"/>
<organism evidence="1 2">
    <name type="scientific">Malassezia caprae</name>
    <dbReference type="NCBI Taxonomy" id="1381934"/>
    <lineage>
        <taxon>Eukaryota</taxon>
        <taxon>Fungi</taxon>
        <taxon>Dikarya</taxon>
        <taxon>Basidiomycota</taxon>
        <taxon>Ustilaginomycotina</taxon>
        <taxon>Malasseziomycetes</taxon>
        <taxon>Malasseziales</taxon>
        <taxon>Malasseziaceae</taxon>
        <taxon>Malassezia</taxon>
    </lineage>
</organism>
<dbReference type="GO" id="GO:0008887">
    <property type="term" value="F:glycerate kinase activity"/>
    <property type="evidence" value="ECO:0007669"/>
    <property type="project" value="UniProtKB-EC"/>
</dbReference>
<reference evidence="1" key="1">
    <citation type="submission" date="2023-03" db="EMBL/GenBank/DDBJ databases">
        <title>Mating type loci evolution in Malassezia.</title>
        <authorList>
            <person name="Coelho M.A."/>
        </authorList>
    </citation>
    <scope>NUCLEOTIDE SEQUENCE</scope>
    <source>
        <strain evidence="1">CBS 10434</strain>
    </source>
</reference>
<dbReference type="Gene3D" id="3.40.50.300">
    <property type="entry name" value="P-loop containing nucleotide triphosphate hydrolases"/>
    <property type="match status" value="1"/>
</dbReference>
<dbReference type="EMBL" id="CP119908">
    <property type="protein sequence ID" value="WFD18058.1"/>
    <property type="molecule type" value="Genomic_DNA"/>
</dbReference>
<dbReference type="SUPFAM" id="SSF52540">
    <property type="entry name" value="P-loop containing nucleoside triphosphate hydrolases"/>
    <property type="match status" value="1"/>
</dbReference>
<evidence type="ECO:0000313" key="2">
    <source>
        <dbReference type="Proteomes" id="UP001220961"/>
    </source>
</evidence>
<name>A0AAF0E3E6_9BASI</name>
<dbReference type="InterPro" id="IPR027417">
    <property type="entry name" value="P-loop_NTPase"/>
</dbReference>
<gene>
    <name evidence="1" type="ORF">MCAP1_000270</name>
</gene>
<keyword evidence="1" id="KW-0808">Transferase</keyword>
<dbReference type="Proteomes" id="UP001220961">
    <property type="component" value="Chromosome 1"/>
</dbReference>
<accession>A0AAF0E3E6</accession>
<dbReference type="AlphaFoldDB" id="A0AAF0E3E6"/>